<evidence type="ECO:0000313" key="2">
    <source>
        <dbReference type="EMBL" id="KKN30716.1"/>
    </source>
</evidence>
<accession>A0A0F9S0M3</accession>
<sequence>MSQESEIKIQNFTRFYALVLLKSKESITGYYILKKLKSDLKKNASPTYVYDFLKSLKKRGFIEETKSLKSKKSAGYHLTFEGKVFVENVFLRFNNLIEVSLRSNLKVCVGCGITIYDSVYTKIIGDKELNFCCKYCAKEFKISN</sequence>
<organism evidence="2">
    <name type="scientific">marine sediment metagenome</name>
    <dbReference type="NCBI Taxonomy" id="412755"/>
    <lineage>
        <taxon>unclassified sequences</taxon>
        <taxon>metagenomes</taxon>
        <taxon>ecological metagenomes</taxon>
    </lineage>
</organism>
<dbReference type="InterPro" id="IPR005149">
    <property type="entry name" value="Tscrpt_reg_PadR_N"/>
</dbReference>
<dbReference type="SUPFAM" id="SSF46785">
    <property type="entry name" value="Winged helix' DNA-binding domain"/>
    <property type="match status" value="1"/>
</dbReference>
<evidence type="ECO:0000259" key="1">
    <source>
        <dbReference type="Pfam" id="PF03551"/>
    </source>
</evidence>
<comment type="caution">
    <text evidence="2">The sequence shown here is derived from an EMBL/GenBank/DDBJ whole genome shotgun (WGS) entry which is preliminary data.</text>
</comment>
<dbReference type="AlphaFoldDB" id="A0A0F9S0M3"/>
<name>A0A0F9S0M3_9ZZZZ</name>
<dbReference type="InterPro" id="IPR036390">
    <property type="entry name" value="WH_DNA-bd_sf"/>
</dbReference>
<proteinExistence type="predicted"/>
<dbReference type="Pfam" id="PF03551">
    <property type="entry name" value="PadR"/>
    <property type="match status" value="1"/>
</dbReference>
<dbReference type="InterPro" id="IPR036388">
    <property type="entry name" value="WH-like_DNA-bd_sf"/>
</dbReference>
<dbReference type="Gene3D" id="1.10.10.10">
    <property type="entry name" value="Winged helix-like DNA-binding domain superfamily/Winged helix DNA-binding domain"/>
    <property type="match status" value="1"/>
</dbReference>
<dbReference type="EMBL" id="LAZR01002386">
    <property type="protein sequence ID" value="KKN30716.1"/>
    <property type="molecule type" value="Genomic_DNA"/>
</dbReference>
<feature type="domain" description="Transcription regulator PadR N-terminal" evidence="1">
    <location>
        <begin position="18"/>
        <end position="86"/>
    </location>
</feature>
<protein>
    <recommendedName>
        <fullName evidence="1">Transcription regulator PadR N-terminal domain-containing protein</fullName>
    </recommendedName>
</protein>
<reference evidence="2" key="1">
    <citation type="journal article" date="2015" name="Nature">
        <title>Complex archaea that bridge the gap between prokaryotes and eukaryotes.</title>
        <authorList>
            <person name="Spang A."/>
            <person name="Saw J.H."/>
            <person name="Jorgensen S.L."/>
            <person name="Zaremba-Niedzwiedzka K."/>
            <person name="Martijn J."/>
            <person name="Lind A.E."/>
            <person name="van Eijk R."/>
            <person name="Schleper C."/>
            <person name="Guy L."/>
            <person name="Ettema T.J."/>
        </authorList>
    </citation>
    <scope>NUCLEOTIDE SEQUENCE</scope>
</reference>
<gene>
    <name evidence="2" type="ORF">LCGC14_0831200</name>
</gene>